<dbReference type="EMBL" id="HE601225">
    <property type="protein sequence ID" value="CAP20792.1"/>
    <property type="molecule type" value="Genomic_DNA"/>
</dbReference>
<gene>
    <name evidence="7 9" type="ORF">CBG24105</name>
    <name evidence="7" type="ORF">CBG_24105</name>
</gene>
<organism evidence="7 8">
    <name type="scientific">Caenorhabditis briggsae</name>
    <dbReference type="NCBI Taxonomy" id="6238"/>
    <lineage>
        <taxon>Eukaryota</taxon>
        <taxon>Metazoa</taxon>
        <taxon>Ecdysozoa</taxon>
        <taxon>Nematoda</taxon>
        <taxon>Chromadorea</taxon>
        <taxon>Rhabditida</taxon>
        <taxon>Rhabditina</taxon>
        <taxon>Rhabditomorpha</taxon>
        <taxon>Rhabditoidea</taxon>
        <taxon>Rhabditidae</taxon>
        <taxon>Peloderinae</taxon>
        <taxon>Caenorhabditis</taxon>
    </lineage>
</organism>
<accession>A8WJZ9</accession>
<dbReference type="PROSITE" id="PS50262">
    <property type="entry name" value="G_PROTEIN_RECEP_F1_2"/>
    <property type="match status" value="1"/>
</dbReference>
<dbReference type="PANTHER" id="PTHR22718">
    <property type="entry name" value="SERPENTINE RECEPTOR, CLASS X"/>
    <property type="match status" value="1"/>
</dbReference>
<dbReference type="Pfam" id="PF10328">
    <property type="entry name" value="7TM_GPCR_Srx"/>
    <property type="match status" value="1"/>
</dbReference>
<sequence>MTLKWYLGMGSFSLSLFSIFLNLLIFFPVFRLAFIQKKSSVYIIAFFNIISDLLQLFVTCFYLSASTMADRYVITGDRMNTLAVIFGWIFINAWYMECLVQIVMAANRFCIITLKQYHIFTFNFTMVVFAILISITSFSAVCTQYLFPCCVFISDHTIMSFMFHNPSNEYSYSNLMLVSYDVFCTFASTVCYISVFFSIRNSYKDAAASVQNDQNKKNNKDVKYLLQFVFISIFYIFTWVLFELLPHIVPSNHLEWYSIVPVLVTLNCSSNSVIYLSCNREVRKSIQIPFMSKFFGNSKVSTTVVTTNAQSTAVTN</sequence>
<dbReference type="InterPro" id="IPR019430">
    <property type="entry name" value="7TM_GPCR_serpentine_rcpt_Srx"/>
</dbReference>
<evidence type="ECO:0000256" key="1">
    <source>
        <dbReference type="ARBA" id="ARBA00004370"/>
    </source>
</evidence>
<protein>
    <submittedName>
        <fullName evidence="7">Protein CBG24105</fullName>
    </submittedName>
</protein>
<dbReference type="PROSITE" id="PS00237">
    <property type="entry name" value="G_PROTEIN_RECEP_F1_1"/>
    <property type="match status" value="1"/>
</dbReference>
<dbReference type="KEGG" id="cbr:CBG_24105"/>
<feature type="transmembrane region" description="Helical" evidence="5">
    <location>
        <begin position="254"/>
        <end position="276"/>
    </location>
</feature>
<dbReference type="GeneID" id="8590086"/>
<feature type="transmembrane region" description="Helical" evidence="5">
    <location>
        <begin position="127"/>
        <end position="154"/>
    </location>
</feature>
<dbReference type="CTD" id="8590086"/>
<dbReference type="InterPro" id="IPR017452">
    <property type="entry name" value="GPCR_Rhodpsn_7TM"/>
</dbReference>
<dbReference type="PANTHER" id="PTHR22718:SF10">
    <property type="entry name" value="7TM GPCR SERPENTINE RECEPTOR CLASS X (SRX) DOMAIN-CONTAINING PROTEIN-RELATED"/>
    <property type="match status" value="1"/>
</dbReference>
<feature type="transmembrane region" description="Helical" evidence="5">
    <location>
        <begin position="12"/>
        <end position="34"/>
    </location>
</feature>
<evidence type="ECO:0000259" key="6">
    <source>
        <dbReference type="PROSITE" id="PS50262"/>
    </source>
</evidence>
<dbReference type="GO" id="GO:0016020">
    <property type="term" value="C:membrane"/>
    <property type="evidence" value="ECO:0007669"/>
    <property type="project" value="UniProtKB-SubCell"/>
</dbReference>
<keyword evidence="2 5" id="KW-0812">Transmembrane</keyword>
<dbReference type="FunCoup" id="A8WJZ9">
    <property type="interactions" value="7"/>
</dbReference>
<keyword evidence="3 5" id="KW-1133">Transmembrane helix</keyword>
<dbReference type="AlphaFoldDB" id="A8WJZ9"/>
<dbReference type="OMA" id="FISDHTI"/>
<evidence type="ECO:0000256" key="3">
    <source>
        <dbReference type="ARBA" id="ARBA00022989"/>
    </source>
</evidence>
<comment type="subcellular location">
    <subcellularLocation>
        <location evidence="1">Membrane</location>
    </subcellularLocation>
</comment>
<proteinExistence type="predicted"/>
<keyword evidence="4 5" id="KW-0472">Membrane</keyword>
<evidence type="ECO:0000313" key="8">
    <source>
        <dbReference type="Proteomes" id="UP000008549"/>
    </source>
</evidence>
<dbReference type="RefSeq" id="XP_002648084.1">
    <property type="nucleotide sequence ID" value="XM_002648038.1"/>
</dbReference>
<evidence type="ECO:0000313" key="9">
    <source>
        <dbReference type="WormBase" id="CBG24105"/>
    </source>
</evidence>
<evidence type="ECO:0000313" key="7">
    <source>
        <dbReference type="EMBL" id="CAP20792.1"/>
    </source>
</evidence>
<dbReference type="GO" id="GO:0004930">
    <property type="term" value="F:G protein-coupled receptor activity"/>
    <property type="evidence" value="ECO:0007669"/>
    <property type="project" value="InterPro"/>
</dbReference>
<name>A8WJZ9_CAEBR</name>
<dbReference type="InterPro" id="IPR000276">
    <property type="entry name" value="GPCR_Rhodpsn"/>
</dbReference>
<dbReference type="CDD" id="cd00637">
    <property type="entry name" value="7tm_classA_rhodopsin-like"/>
    <property type="match status" value="1"/>
</dbReference>
<feature type="transmembrane region" description="Helical" evidence="5">
    <location>
        <begin position="174"/>
        <end position="197"/>
    </location>
</feature>
<dbReference type="WormBase" id="CBG24105">
    <property type="protein sequence ID" value="CBP12733"/>
    <property type="gene ID" value="WBGene00042295"/>
</dbReference>
<dbReference type="STRING" id="6238.A8WJZ9"/>
<feature type="transmembrane region" description="Helical" evidence="5">
    <location>
        <begin position="85"/>
        <end position="106"/>
    </location>
</feature>
<dbReference type="Gene3D" id="1.20.1070.10">
    <property type="entry name" value="Rhodopsin 7-helix transmembrane proteins"/>
    <property type="match status" value="1"/>
</dbReference>
<keyword evidence="8" id="KW-1185">Reference proteome</keyword>
<dbReference type="HOGENOM" id="CLU_059457_0_0_1"/>
<evidence type="ECO:0000256" key="2">
    <source>
        <dbReference type="ARBA" id="ARBA00022692"/>
    </source>
</evidence>
<feature type="transmembrane region" description="Helical" evidence="5">
    <location>
        <begin position="224"/>
        <end position="242"/>
    </location>
</feature>
<reference evidence="7 8" key="2">
    <citation type="journal article" date="2011" name="PLoS Genet.">
        <title>Caenorhabditis briggsae recombinant inbred line genotypes reveal inter-strain incompatibility and the evolution of recombination.</title>
        <authorList>
            <person name="Ross J.A."/>
            <person name="Koboldt D.C."/>
            <person name="Staisch J.E."/>
            <person name="Chamberlin H.M."/>
            <person name="Gupta B.P."/>
            <person name="Miller R.D."/>
            <person name="Baird S.E."/>
            <person name="Haag E.S."/>
        </authorList>
    </citation>
    <scope>NUCLEOTIDE SEQUENCE [LARGE SCALE GENOMIC DNA]</scope>
    <source>
        <strain evidence="7 8">AF16</strain>
    </source>
</reference>
<dbReference type="eggNOG" id="ENOG502TFFU">
    <property type="taxonomic scope" value="Eukaryota"/>
</dbReference>
<dbReference type="InParanoid" id="A8WJZ9"/>
<feature type="domain" description="G-protein coupled receptors family 1 profile" evidence="6">
    <location>
        <begin position="21"/>
        <end position="275"/>
    </location>
</feature>
<dbReference type="SUPFAM" id="SSF81321">
    <property type="entry name" value="Family A G protein-coupled receptor-like"/>
    <property type="match status" value="1"/>
</dbReference>
<reference evidence="7 8" key="1">
    <citation type="journal article" date="2003" name="PLoS Biol.">
        <title>The genome sequence of Caenorhabditis briggsae: a platform for comparative genomics.</title>
        <authorList>
            <person name="Stein L.D."/>
            <person name="Bao Z."/>
            <person name="Blasiar D."/>
            <person name="Blumenthal T."/>
            <person name="Brent M.R."/>
            <person name="Chen N."/>
            <person name="Chinwalla A."/>
            <person name="Clarke L."/>
            <person name="Clee C."/>
            <person name="Coghlan A."/>
            <person name="Coulson A."/>
            <person name="D'Eustachio P."/>
            <person name="Fitch D.H."/>
            <person name="Fulton L.A."/>
            <person name="Fulton R.E."/>
            <person name="Griffiths-Jones S."/>
            <person name="Harris T.W."/>
            <person name="Hillier L.W."/>
            <person name="Kamath R."/>
            <person name="Kuwabara P.E."/>
            <person name="Mardis E.R."/>
            <person name="Marra M.A."/>
            <person name="Miner T.L."/>
            <person name="Minx P."/>
            <person name="Mullikin J.C."/>
            <person name="Plumb R.W."/>
            <person name="Rogers J."/>
            <person name="Schein J.E."/>
            <person name="Sohrmann M."/>
            <person name="Spieth J."/>
            <person name="Stajich J.E."/>
            <person name="Wei C."/>
            <person name="Willey D."/>
            <person name="Wilson R.K."/>
            <person name="Durbin R."/>
            <person name="Waterston R.H."/>
        </authorList>
    </citation>
    <scope>NUCLEOTIDE SEQUENCE [LARGE SCALE GENOMIC DNA]</scope>
    <source>
        <strain evidence="7 8">AF16</strain>
    </source>
</reference>
<evidence type="ECO:0000256" key="5">
    <source>
        <dbReference type="SAM" id="Phobius"/>
    </source>
</evidence>
<evidence type="ECO:0000256" key="4">
    <source>
        <dbReference type="ARBA" id="ARBA00023136"/>
    </source>
</evidence>
<dbReference type="Proteomes" id="UP000008549">
    <property type="component" value="Unassembled WGS sequence"/>
</dbReference>
<feature type="transmembrane region" description="Helical" evidence="5">
    <location>
        <begin position="41"/>
        <end position="65"/>
    </location>
</feature>